<dbReference type="Proteomes" id="UP000189796">
    <property type="component" value="Chromosome I"/>
</dbReference>
<dbReference type="GO" id="GO:0005524">
    <property type="term" value="F:ATP binding"/>
    <property type="evidence" value="ECO:0007669"/>
    <property type="project" value="UniProtKB-KW"/>
</dbReference>
<evidence type="ECO:0000259" key="4">
    <source>
        <dbReference type="PROSITE" id="PS50125"/>
    </source>
</evidence>
<dbReference type="InterPro" id="IPR001660">
    <property type="entry name" value="SAM"/>
</dbReference>
<dbReference type="PANTHER" id="PTHR16305:SF28">
    <property type="entry name" value="GUANYLATE CYCLASE DOMAIN-CONTAINING PROTEIN"/>
    <property type="match status" value="1"/>
</dbReference>
<dbReference type="Gene3D" id="1.10.150.50">
    <property type="entry name" value="Transcription Factor, Ets-1"/>
    <property type="match status" value="1"/>
</dbReference>
<evidence type="ECO:0000256" key="2">
    <source>
        <dbReference type="ARBA" id="ARBA00022840"/>
    </source>
</evidence>
<name>A0A1M5R344_9BRAD</name>
<dbReference type="InterPro" id="IPR013761">
    <property type="entry name" value="SAM/pointed_sf"/>
</dbReference>
<dbReference type="Gene3D" id="3.40.50.300">
    <property type="entry name" value="P-loop containing nucleotide triphosphate hydrolases"/>
    <property type="match status" value="1"/>
</dbReference>
<accession>A0A1M5R344</accession>
<feature type="domain" description="SAM" evidence="3">
    <location>
        <begin position="1"/>
        <end position="61"/>
    </location>
</feature>
<evidence type="ECO:0000313" key="6">
    <source>
        <dbReference type="Proteomes" id="UP000189796"/>
    </source>
</evidence>
<dbReference type="Gene3D" id="1.25.40.10">
    <property type="entry name" value="Tetratricopeptide repeat domain"/>
    <property type="match status" value="1"/>
</dbReference>
<dbReference type="SUPFAM" id="SSF55073">
    <property type="entry name" value="Nucleotide cyclase"/>
    <property type="match status" value="1"/>
</dbReference>
<proteinExistence type="predicted"/>
<dbReference type="InterPro" id="IPR029787">
    <property type="entry name" value="Nucleotide_cyclase"/>
</dbReference>
<dbReference type="SUPFAM" id="SSF52540">
    <property type="entry name" value="P-loop containing nucleoside triphosphate hydrolases"/>
    <property type="match status" value="1"/>
</dbReference>
<dbReference type="PROSITE" id="PS50125">
    <property type="entry name" value="GUANYLATE_CYCLASE_2"/>
    <property type="match status" value="1"/>
</dbReference>
<dbReference type="CDD" id="cd07302">
    <property type="entry name" value="CHD"/>
    <property type="match status" value="1"/>
</dbReference>
<dbReference type="InterPro" id="IPR001054">
    <property type="entry name" value="A/G_cyclase"/>
</dbReference>
<protein>
    <submittedName>
        <fullName evidence="5">SAM domain (Sterile alpha motif)</fullName>
    </submittedName>
</protein>
<dbReference type="EMBL" id="LT670817">
    <property type="protein sequence ID" value="SHH20794.1"/>
    <property type="molecule type" value="Genomic_DNA"/>
</dbReference>
<dbReference type="GO" id="GO:0005737">
    <property type="term" value="C:cytoplasm"/>
    <property type="evidence" value="ECO:0007669"/>
    <property type="project" value="TreeGrafter"/>
</dbReference>
<keyword evidence="1" id="KW-0547">Nucleotide-binding</keyword>
<dbReference type="InterPro" id="IPR011990">
    <property type="entry name" value="TPR-like_helical_dom_sf"/>
</dbReference>
<dbReference type="Pfam" id="PF13191">
    <property type="entry name" value="AAA_16"/>
    <property type="match status" value="1"/>
</dbReference>
<dbReference type="GO" id="GO:0009190">
    <property type="term" value="P:cyclic nucleotide biosynthetic process"/>
    <property type="evidence" value="ECO:0007669"/>
    <property type="project" value="InterPro"/>
</dbReference>
<dbReference type="SUPFAM" id="SSF48452">
    <property type="entry name" value="TPR-like"/>
    <property type="match status" value="1"/>
</dbReference>
<dbReference type="AlphaFoldDB" id="A0A1M5R344"/>
<dbReference type="CDD" id="cd09487">
    <property type="entry name" value="SAM_superfamily"/>
    <property type="match status" value="1"/>
</dbReference>
<reference evidence="5 6" key="1">
    <citation type="submission" date="2016-11" db="EMBL/GenBank/DDBJ databases">
        <authorList>
            <person name="Jaros S."/>
            <person name="Januszkiewicz K."/>
            <person name="Wedrychowicz H."/>
        </authorList>
    </citation>
    <scope>NUCLEOTIDE SEQUENCE [LARGE SCALE GENOMIC DNA]</scope>
    <source>
        <strain evidence="5 6">GAS138</strain>
    </source>
</reference>
<dbReference type="Pfam" id="PF00211">
    <property type="entry name" value="Guanylate_cyc"/>
    <property type="match status" value="1"/>
</dbReference>
<dbReference type="OrthoDB" id="9785312at2"/>
<dbReference type="SUPFAM" id="SSF47769">
    <property type="entry name" value="SAM/Pointed domain"/>
    <property type="match status" value="1"/>
</dbReference>
<dbReference type="InterPro" id="IPR027417">
    <property type="entry name" value="P-loop_NTPase"/>
</dbReference>
<dbReference type="SMART" id="SM00454">
    <property type="entry name" value="SAM"/>
    <property type="match status" value="1"/>
</dbReference>
<evidence type="ECO:0000259" key="3">
    <source>
        <dbReference type="PROSITE" id="PS50105"/>
    </source>
</evidence>
<feature type="domain" description="Guanylate cyclase" evidence="4">
    <location>
        <begin position="90"/>
        <end position="217"/>
    </location>
</feature>
<dbReference type="GO" id="GO:0035556">
    <property type="term" value="P:intracellular signal transduction"/>
    <property type="evidence" value="ECO:0007669"/>
    <property type="project" value="InterPro"/>
</dbReference>
<dbReference type="InterPro" id="IPR041664">
    <property type="entry name" value="AAA_16"/>
</dbReference>
<gene>
    <name evidence="5" type="ORF">SAMN05443248_4066</name>
</gene>
<dbReference type="SMART" id="SM00044">
    <property type="entry name" value="CYCc"/>
    <property type="match status" value="1"/>
</dbReference>
<dbReference type="Pfam" id="PF00536">
    <property type="entry name" value="SAM_1"/>
    <property type="match status" value="1"/>
</dbReference>
<dbReference type="GO" id="GO:0004016">
    <property type="term" value="F:adenylate cyclase activity"/>
    <property type="evidence" value="ECO:0007669"/>
    <property type="project" value="TreeGrafter"/>
</dbReference>
<evidence type="ECO:0000256" key="1">
    <source>
        <dbReference type="ARBA" id="ARBA00022741"/>
    </source>
</evidence>
<evidence type="ECO:0000313" key="5">
    <source>
        <dbReference type="EMBL" id="SHH20794.1"/>
    </source>
</evidence>
<dbReference type="Gene3D" id="3.30.70.1230">
    <property type="entry name" value="Nucleotide cyclase"/>
    <property type="match status" value="1"/>
</dbReference>
<dbReference type="PROSITE" id="PS50105">
    <property type="entry name" value="SAM_DOMAIN"/>
    <property type="match status" value="1"/>
</dbReference>
<organism evidence="5 6">
    <name type="scientific">Bradyrhizobium erythrophlei</name>
    <dbReference type="NCBI Taxonomy" id="1437360"/>
    <lineage>
        <taxon>Bacteria</taxon>
        <taxon>Pseudomonadati</taxon>
        <taxon>Pseudomonadota</taxon>
        <taxon>Alphaproteobacteria</taxon>
        <taxon>Hyphomicrobiales</taxon>
        <taxon>Nitrobacteraceae</taxon>
        <taxon>Bradyrhizobium</taxon>
    </lineage>
</organism>
<dbReference type="RefSeq" id="WP_079602933.1">
    <property type="nucleotide sequence ID" value="NZ_LT670817.1"/>
</dbReference>
<sequence>MDVGGWLRRLGLEQYEASFRENKIDDTVLPRLTAEDLKDLGVGFVGHRRKLLDAIAALRAQVSAPTPPLSDAPLAIDKSAKDTAERRQVTVMFSDLVGSTALSARMDPEDLREVIAAYQKCVAEAVRRFGGFVAKYMGDGVLIYFGYPQAHEDDAERAVRAGLELIAAVTALKSPVPLQTRVGIATGLVVVGDLIGSGEAQEHGIVGDTPNLAARLQGVAEPNSLVVAESTRKLVGSLFELEDLGPQELKGISGPVRAWVALRPASVEGRFEAMHASGVTYLVGREEELDLVLRRWSKAKSGEGQVVLLSGEAGIGKSRLTAALLERLSGEAHTRLRYFCSPQHTDSAFYPISGQMERAAGLAHDDKPQAKLDKLDALLAQTSTSTQAAALFAEMLSLPNDGRYPVQELSPEHRRQRTLEALMAQLAELAHQQPVLMIFEDAHWVDPTSLEVLGRTVHRIKTLSTLLIVTSRPEFDAPWVGQSHVTSLTLNRLGEREAVAIIARLVGNKELPADVMVEIVERTDGIPLFVEEMTKAVLEAESEGAARRTLASVPSPALAVPASLQASLMARLDRLGPAKEVAQIGSAIGREFSHALLALVARKSEAELGSALDRLVQTGLLFRQGVPPQASYLFKHALVQDAAYGTLLREPRRALHARIAEILESQFAETAESQPEILARHCTEAGLIEKAAGLWGKAGERSLDRSALAEAAAQFTRALEQIATLPGTPTLRREQIKLQVALITPIIHVKGYATVETKTAAEQARLLIEQAEALGEPPEDPLLLFSVLYAFWVANFVAFNGDVCRDLAAQFLVLAEKQRAKAPLMIGHRLMGTSLLIRGDITEGRAHLDQAIALYDPAEHRPLATRFGQDVGVAALSYRSWALWLLGYPEAALRDADDALKKAREIGQAASLMYALNHTTVSYTLCGNHAEAASQAQELFALAEEKGAFFWKAAGMMRRGSVLALTGKASDANEMLISGITAYRSTGATGFLPLFLPQLARAHAELGLEEAWRWIGEAMTAVETAKEKWCEAEAHRVAGEISLKSPEPVVAKAQAYFERALSVARAQQAKSWELRAAMSMARLWRDQGKRDEARDILAPIYGWFIEGFDTLDLKEAKALLNDLHD</sequence>
<dbReference type="PANTHER" id="PTHR16305">
    <property type="entry name" value="TESTICULAR SOLUBLE ADENYLYL CYCLASE"/>
    <property type="match status" value="1"/>
</dbReference>
<keyword evidence="2" id="KW-0067">ATP-binding</keyword>